<dbReference type="InterPro" id="IPR049511">
    <property type="entry name" value="PGH-like_rpt"/>
</dbReference>
<evidence type="ECO:0000313" key="4">
    <source>
        <dbReference type="Proteomes" id="UP000263900"/>
    </source>
</evidence>
<dbReference type="PANTHER" id="PTHR46825:SF7">
    <property type="entry name" value="D-ALANYL-D-ALANINE CARBOXYPEPTIDASE"/>
    <property type="match status" value="1"/>
</dbReference>
<protein>
    <submittedName>
        <fullName evidence="3">Class A beta-lactamase-related serine hydrolase</fullName>
    </submittedName>
</protein>
<evidence type="ECO:0000259" key="2">
    <source>
        <dbReference type="Pfam" id="PF00144"/>
    </source>
</evidence>
<dbReference type="Pfam" id="PF00144">
    <property type="entry name" value="Beta-lactamase"/>
    <property type="match status" value="1"/>
</dbReference>
<keyword evidence="3" id="KW-0378">Hydrolase</keyword>
<feature type="domain" description="Beta-lactamase-related" evidence="2">
    <location>
        <begin position="287"/>
        <end position="602"/>
    </location>
</feature>
<dbReference type="SUPFAM" id="SSF56601">
    <property type="entry name" value="beta-lactamase/transpeptidase-like"/>
    <property type="match status" value="1"/>
</dbReference>
<feature type="chain" id="PRO_5017617225" evidence="1">
    <location>
        <begin position="19"/>
        <end position="627"/>
    </location>
</feature>
<dbReference type="InterPro" id="IPR050491">
    <property type="entry name" value="AmpC-like"/>
</dbReference>
<reference evidence="3 4" key="1">
    <citation type="submission" date="2018-09" db="EMBL/GenBank/DDBJ databases">
        <title>Genome sequencing of strain 6GH32-13.</title>
        <authorList>
            <person name="Weon H.-Y."/>
            <person name="Heo J."/>
            <person name="Kwon S.-W."/>
        </authorList>
    </citation>
    <scope>NUCLEOTIDE SEQUENCE [LARGE SCALE GENOMIC DNA]</scope>
    <source>
        <strain evidence="3 4">5GH32-13</strain>
    </source>
</reference>
<proteinExistence type="predicted"/>
<organism evidence="3 4">
    <name type="scientific">Paraflavitalea soli</name>
    <dbReference type="NCBI Taxonomy" id="2315862"/>
    <lineage>
        <taxon>Bacteria</taxon>
        <taxon>Pseudomonadati</taxon>
        <taxon>Bacteroidota</taxon>
        <taxon>Chitinophagia</taxon>
        <taxon>Chitinophagales</taxon>
        <taxon>Chitinophagaceae</taxon>
        <taxon>Paraflavitalea</taxon>
    </lineage>
</organism>
<dbReference type="AlphaFoldDB" id="A0A3B7MT54"/>
<dbReference type="OrthoDB" id="9793489at2"/>
<evidence type="ECO:0000313" key="3">
    <source>
        <dbReference type="EMBL" id="AXY76439.1"/>
    </source>
</evidence>
<accession>A0A3B7MT54</accession>
<dbReference type="InterPro" id="IPR012338">
    <property type="entry name" value="Beta-lactam/transpept-like"/>
</dbReference>
<dbReference type="PANTHER" id="PTHR46825">
    <property type="entry name" value="D-ALANYL-D-ALANINE-CARBOXYPEPTIDASE/ENDOPEPTIDASE AMPH"/>
    <property type="match status" value="1"/>
</dbReference>
<sequence length="627" mass="70072">MLKNACLFGALVISSLLASSQDWVARHGLSATAYQSEVDKWIAKGFHIAEVSGYSNNGQDNYAAIFEKSPNTPAWVARHGLNGTQYQQEVDKWVGQGYRPVQVSGYVAGGAAKYAAIFEKTPNTPAWVSRHGLTAAQYQQEVNKWVGQGYYLTDVSGYTLNNQDYYTAVFEKPANVPAWVARHGLTSDQYQTEFNKWTGQGYRLKKVSGYSLNGQARFAAIFEKSGSGAWAARHNMTAQQYQDEFDRFFYMGYRPVWVNGYTVNNKDYYAAIWESKAGFDMNELNDVDALVKKFMEDYKVPGASLAIAKDDRLVLAKTYGYADKESGELMAPRHRLRIASCSKPVTATAIMKLVEQGKLKLSDKVFGSGAILGTTYGTQPYKKWITDITIEQLLEHLGGGWTNDGNDPMFKNVTMNHAQLISWTLDNQALKTEPGTSYAYSNFGYCILGRVIEKKTGQPYDTWVRNNVLNNCGINTMEIGGNTLAQRKANEVKYYDSEDPYASYMNVKRMDSHGGWIATPIDLVRFLVRVDKFTPKADILATPSLTTMYTAPAVSTGYAKGWSVNKYDNYWHGGSLPGEQSIMVRTSSGYCWALIVNTRSNNIGGAMDKLMWDINGAIKKWPSFDLF</sequence>
<dbReference type="EMBL" id="CP032157">
    <property type="protein sequence ID" value="AXY76439.1"/>
    <property type="molecule type" value="Genomic_DNA"/>
</dbReference>
<keyword evidence="4" id="KW-1185">Reference proteome</keyword>
<dbReference type="RefSeq" id="WP_119052316.1">
    <property type="nucleotide sequence ID" value="NZ_CP032157.1"/>
</dbReference>
<feature type="signal peptide" evidence="1">
    <location>
        <begin position="1"/>
        <end position="18"/>
    </location>
</feature>
<dbReference type="KEGG" id="pseg:D3H65_21640"/>
<dbReference type="Pfam" id="PF17660">
    <property type="entry name" value="BTRD1"/>
    <property type="match status" value="5"/>
</dbReference>
<keyword evidence="1" id="KW-0732">Signal</keyword>
<dbReference type="Gene3D" id="3.40.710.10">
    <property type="entry name" value="DD-peptidase/beta-lactamase superfamily"/>
    <property type="match status" value="1"/>
</dbReference>
<gene>
    <name evidence="3" type="ORF">D3H65_21640</name>
</gene>
<dbReference type="GO" id="GO:0016787">
    <property type="term" value="F:hydrolase activity"/>
    <property type="evidence" value="ECO:0007669"/>
    <property type="project" value="UniProtKB-KW"/>
</dbReference>
<dbReference type="InterPro" id="IPR001466">
    <property type="entry name" value="Beta-lactam-related"/>
</dbReference>
<dbReference type="Proteomes" id="UP000263900">
    <property type="component" value="Chromosome"/>
</dbReference>
<evidence type="ECO:0000256" key="1">
    <source>
        <dbReference type="SAM" id="SignalP"/>
    </source>
</evidence>
<name>A0A3B7MT54_9BACT</name>